<protein>
    <submittedName>
        <fullName evidence="2">Alkylhydroperoxidase AhpD family core domain-containing protein</fullName>
    </submittedName>
</protein>
<dbReference type="InterPro" id="IPR003779">
    <property type="entry name" value="CMD-like"/>
</dbReference>
<evidence type="ECO:0000313" key="3">
    <source>
        <dbReference type="Proteomes" id="UP000198984"/>
    </source>
</evidence>
<dbReference type="InterPro" id="IPR004675">
    <property type="entry name" value="AhpD_core"/>
</dbReference>
<dbReference type="PANTHER" id="PTHR35446">
    <property type="entry name" value="SI:CH211-175M2.5"/>
    <property type="match status" value="1"/>
</dbReference>
<dbReference type="Pfam" id="PF02627">
    <property type="entry name" value="CMD"/>
    <property type="match status" value="1"/>
</dbReference>
<dbReference type="InterPro" id="IPR029032">
    <property type="entry name" value="AhpD-like"/>
</dbReference>
<evidence type="ECO:0000259" key="1">
    <source>
        <dbReference type="Pfam" id="PF02627"/>
    </source>
</evidence>
<accession>A0A1H8IYZ4</accession>
<dbReference type="AlphaFoldDB" id="A0A1H8IYZ4"/>
<dbReference type="EMBL" id="FOBB01000012">
    <property type="protein sequence ID" value="SEN73385.1"/>
    <property type="molecule type" value="Genomic_DNA"/>
</dbReference>
<gene>
    <name evidence="2" type="ORF">SAMN04488505_112121</name>
</gene>
<organism evidence="2 3">
    <name type="scientific">Chitinophaga rupis</name>
    <dbReference type="NCBI Taxonomy" id="573321"/>
    <lineage>
        <taxon>Bacteria</taxon>
        <taxon>Pseudomonadati</taxon>
        <taxon>Bacteroidota</taxon>
        <taxon>Chitinophagia</taxon>
        <taxon>Chitinophagales</taxon>
        <taxon>Chitinophagaceae</taxon>
        <taxon>Chitinophaga</taxon>
    </lineage>
</organism>
<dbReference type="SUPFAM" id="SSF69118">
    <property type="entry name" value="AhpD-like"/>
    <property type="match status" value="1"/>
</dbReference>
<dbReference type="Gene3D" id="1.20.1290.10">
    <property type="entry name" value="AhpD-like"/>
    <property type="match status" value="1"/>
</dbReference>
<dbReference type="STRING" id="573321.SAMN04488505_112121"/>
<name>A0A1H8IYZ4_9BACT</name>
<keyword evidence="2" id="KW-0560">Oxidoreductase</keyword>
<dbReference type="OrthoDB" id="9808310at2"/>
<dbReference type="NCBIfam" id="TIGR00778">
    <property type="entry name" value="ahpD_dom"/>
    <property type="match status" value="1"/>
</dbReference>
<keyword evidence="2" id="KW-0575">Peroxidase</keyword>
<dbReference type="PANTHER" id="PTHR35446:SF3">
    <property type="entry name" value="CMD DOMAIN-CONTAINING PROTEIN"/>
    <property type="match status" value="1"/>
</dbReference>
<reference evidence="2 3" key="1">
    <citation type="submission" date="2016-10" db="EMBL/GenBank/DDBJ databases">
        <authorList>
            <person name="de Groot N.N."/>
        </authorList>
    </citation>
    <scope>NUCLEOTIDE SEQUENCE [LARGE SCALE GENOMIC DNA]</scope>
    <source>
        <strain evidence="2 3">DSM 21039</strain>
    </source>
</reference>
<evidence type="ECO:0000313" key="2">
    <source>
        <dbReference type="EMBL" id="SEN73385.1"/>
    </source>
</evidence>
<feature type="domain" description="Carboxymuconolactone decarboxylase-like" evidence="1">
    <location>
        <begin position="52"/>
        <end position="106"/>
    </location>
</feature>
<keyword evidence="3" id="KW-1185">Reference proteome</keyword>
<dbReference type="Proteomes" id="UP000198984">
    <property type="component" value="Unassembled WGS sequence"/>
</dbReference>
<proteinExistence type="predicted"/>
<sequence length="182" mass="19615">MKTFKVPAKENVSPANQQLFDKLAKGLGKVPNLYATMAYSENGLGTYLALSSAKSSLKAKEKEAVNLVVSEVNSCDYCLSAHTMIGKLNGFTDEQILEIRSGEAPFDSKLDALVKLAKNLTEKRGKADAEVVDNFFAAGYTEENLVDTILVVGDKTITNLLYGVTQIPIDFPAAPALHAEKA</sequence>
<dbReference type="RefSeq" id="WP_089920737.1">
    <property type="nucleotide sequence ID" value="NZ_FOBB01000012.1"/>
</dbReference>
<dbReference type="GO" id="GO:0051920">
    <property type="term" value="F:peroxiredoxin activity"/>
    <property type="evidence" value="ECO:0007669"/>
    <property type="project" value="InterPro"/>
</dbReference>